<dbReference type="InterPro" id="IPR042099">
    <property type="entry name" value="ANL_N_sf"/>
</dbReference>
<reference evidence="4" key="1">
    <citation type="journal article" date="2013" name="G3 (Bethesda)">
        <title>Comparative genomics of a plant-pathogenic fungus, Pyrenophora tritici-repentis, reveals transduplication and the impact of repeat elements on pathogenicity and population divergence.</title>
        <authorList>
            <person name="Manning V.A."/>
            <person name="Pandelova I."/>
            <person name="Dhillon B."/>
            <person name="Wilhelm L.J."/>
            <person name="Goodwin S.B."/>
            <person name="Berlin A.M."/>
            <person name="Figueroa M."/>
            <person name="Freitag M."/>
            <person name="Hane J.K."/>
            <person name="Henrissat B."/>
            <person name="Holman W.H."/>
            <person name="Kodira C.D."/>
            <person name="Martin J."/>
            <person name="Oliver R.P."/>
            <person name="Robbertse B."/>
            <person name="Schackwitz W."/>
            <person name="Schwartz D.C."/>
            <person name="Spatafora J.W."/>
            <person name="Turgeon B.G."/>
            <person name="Yandava C."/>
            <person name="Young S."/>
            <person name="Zhou S."/>
            <person name="Zeng Q."/>
            <person name="Grigoriev I.V."/>
            <person name="Ma L.-J."/>
            <person name="Ciuffetti L.M."/>
        </authorList>
    </citation>
    <scope>NUCLEOTIDE SEQUENCE [LARGE SCALE GENOMIC DNA]</scope>
    <source>
        <strain evidence="4">Pt-1C-BFP</strain>
    </source>
</reference>
<protein>
    <submittedName>
        <fullName evidence="3">Gramicidin S synthetase 1</fullName>
    </submittedName>
</protein>
<dbReference type="EMBL" id="DS231616">
    <property type="protein sequence ID" value="EDU45662.1"/>
    <property type="molecule type" value="Genomic_DNA"/>
</dbReference>
<dbReference type="Proteomes" id="UP000001471">
    <property type="component" value="Unassembled WGS sequence"/>
</dbReference>
<dbReference type="Pfam" id="PF00501">
    <property type="entry name" value="AMP-binding"/>
    <property type="match status" value="1"/>
</dbReference>
<dbReference type="InterPro" id="IPR045851">
    <property type="entry name" value="AMP-bd_C_sf"/>
</dbReference>
<dbReference type="SUPFAM" id="SSF56801">
    <property type="entry name" value="Acetyl-CoA synthetase-like"/>
    <property type="match status" value="1"/>
</dbReference>
<gene>
    <name evidence="3" type="ORF">PTRG_03139</name>
</gene>
<evidence type="ECO:0000259" key="2">
    <source>
        <dbReference type="Pfam" id="PF00501"/>
    </source>
</evidence>
<feature type="transmembrane region" description="Helical" evidence="1">
    <location>
        <begin position="603"/>
        <end position="622"/>
    </location>
</feature>
<feature type="transmembrane region" description="Helical" evidence="1">
    <location>
        <begin position="760"/>
        <end position="777"/>
    </location>
</feature>
<feature type="transmembrane region" description="Helical" evidence="1">
    <location>
        <begin position="722"/>
        <end position="740"/>
    </location>
</feature>
<accession>B2VX93</accession>
<evidence type="ECO:0000256" key="1">
    <source>
        <dbReference type="SAM" id="Phobius"/>
    </source>
</evidence>
<feature type="transmembrane region" description="Helical" evidence="1">
    <location>
        <begin position="634"/>
        <end position="651"/>
    </location>
</feature>
<dbReference type="PANTHER" id="PTHR33927">
    <property type="entry name" value="TRANSMEMBRANE PROTEIN"/>
    <property type="match status" value="1"/>
</dbReference>
<dbReference type="AlphaFoldDB" id="B2VX93"/>
<dbReference type="InterPro" id="IPR000873">
    <property type="entry name" value="AMP-dep_synth/lig_dom"/>
</dbReference>
<organism evidence="3 4">
    <name type="scientific">Pyrenophora tritici-repentis (strain Pt-1C-BFP)</name>
    <name type="common">Wheat tan spot fungus</name>
    <name type="synonym">Drechslera tritici-repentis</name>
    <dbReference type="NCBI Taxonomy" id="426418"/>
    <lineage>
        <taxon>Eukaryota</taxon>
        <taxon>Fungi</taxon>
        <taxon>Dikarya</taxon>
        <taxon>Ascomycota</taxon>
        <taxon>Pezizomycotina</taxon>
        <taxon>Dothideomycetes</taxon>
        <taxon>Pleosporomycetidae</taxon>
        <taxon>Pleosporales</taxon>
        <taxon>Pleosporineae</taxon>
        <taxon>Pleosporaceae</taxon>
        <taxon>Pyrenophora</taxon>
    </lineage>
</organism>
<dbReference type="Gene3D" id="3.30.300.30">
    <property type="match status" value="1"/>
</dbReference>
<proteinExistence type="predicted"/>
<feature type="transmembrane region" description="Helical" evidence="1">
    <location>
        <begin position="789"/>
        <end position="811"/>
    </location>
</feature>
<keyword evidence="1" id="KW-0472">Membrane</keyword>
<dbReference type="STRING" id="426418.B2VX93"/>
<keyword evidence="1" id="KW-1133">Transmembrane helix</keyword>
<dbReference type="InterPro" id="IPR052979">
    <property type="entry name" value="Adenylate-forming_domain"/>
</dbReference>
<feature type="transmembrane region" description="Helical" evidence="1">
    <location>
        <begin position="657"/>
        <end position="675"/>
    </location>
</feature>
<feature type="transmembrane region" description="Helical" evidence="1">
    <location>
        <begin position="682"/>
        <end position="702"/>
    </location>
</feature>
<dbReference type="InParanoid" id="B2VX93"/>
<feature type="domain" description="AMP-dependent synthetase/ligase" evidence="2">
    <location>
        <begin position="58"/>
        <end position="389"/>
    </location>
</feature>
<dbReference type="Gene3D" id="3.40.50.12780">
    <property type="entry name" value="N-terminal domain of ligase-like"/>
    <property type="match status" value="1"/>
</dbReference>
<sequence length="1019" mass="111577">MPTHGTGPPGRKGQSLKMKTSSFFHATSCLPEEDRTLISRLGQGPTVPAPYSLIHEAFENIAEAHPATIAATVVGNSITYHQLDEAANQLANFLIHAGLKPRERVCLVVQRSLEMLVGIFAILKAGCQYVPVDGGVASDEALTHIFTDSDASFILCLPKFLERAERFARKDATVIALSKDVGASFPSTRPSVQVSRQDGAYAIYTSGSTGKPKGVDVSHANVTNALLLEPARLGITVGSRVAQVLNIAFDMGAWEILGCLMNGGTLYIRGSDWKATLSEIDTLIGTPSILCKYQRRAFPGIKHIATGGELCSQALADEWAEDACFYNICGPTEVTILNSAHRHTPGQPLSIGKPLPNTTCYILDENEQPVPSGQKGTMWVGGTGVTRGYINLPELTSHRYKPDKFLENGSMMFNTGDIARWREDGELDMLGRKDDQVKIKSFPNVRRGTAMLVESVLCAFYAPHGSVDEGALDAFVRKHLPYYSVPDKWIQVDSIPLTNNGKVDRRKLSSMALRQSSPNSAVVEPTVKPGDLSHGVVLEIGTPEMSSTVSLEDPEKANVIITSNSSDKSELSIKESTEKVPESLPPKHSYHGLRWLRHRAFILYRRFFSIVVLANMAVAAFLLNRKIAENRDILSNLALAFAVNLVVAVLMRSEPVVNLLFTVFCSVPTFFPLAIRRHCARIFHIGGIHSGCALAAMMWHFIFTVDSSLDLGKPAHLRRISVAPVVLSYLVLLIFLAIGATSHPNFRAKYHNIWEMTHRFGGWTCLALLWFVTFLATKDLNPSAAPSTAFLRAPTVWLIAIATAAIIFPWLHLRKVAVRSEVLSNHAVRLWFDYTTPVVGTAVRLAERPLVDWHGFATITNPDGKGFSLIVSRAGDFTGRTIERAPTHIYVRGIPTCGVLRIATLFKSVVLVATGSGIGPCLAVILAQKVPCRILWTAPNPEETFGQEIVDSVRTTDAQAVIWNTRTQGKPNMSLLAYQLWKESGAEAVCVISNKRFTTKIVYDMEARGIPAYGAIFDS</sequence>
<dbReference type="PANTHER" id="PTHR33927:SF5">
    <property type="entry name" value="ENZYME, PUTATIVE (AFU_ORTHOLOGUE AFUA_8G01222)-RELATED"/>
    <property type="match status" value="1"/>
</dbReference>
<name>B2VX93_PYRTR</name>
<dbReference type="eggNOG" id="KOG1178">
    <property type="taxonomic scope" value="Eukaryota"/>
</dbReference>
<keyword evidence="1" id="KW-0812">Transmembrane</keyword>
<dbReference type="OrthoDB" id="3142841at2759"/>
<dbReference type="OMA" id="NFWNVCG"/>
<dbReference type="HOGENOM" id="CLU_005562_2_0_1"/>
<evidence type="ECO:0000313" key="4">
    <source>
        <dbReference type="Proteomes" id="UP000001471"/>
    </source>
</evidence>
<evidence type="ECO:0000313" key="3">
    <source>
        <dbReference type="EMBL" id="EDU45662.1"/>
    </source>
</evidence>